<sequence length="434" mass="49086">MAKSFLKVLVRLQKPSQKQIELVRRRALATVKHTRRNQKLDAKSVEAMLRIVSGRYSDLHAALETEYRKREQRIDTTYARGLKKTKASLIKVEQDINQLESMGYDKTTSGIDYDDAVARLRLLAQGNESRDTDAVKLAKARRSPTPYKRPVDTDTAFATPYGHYWVVAGCLLLSFLDMLLLSAAIERLLDTDQLNASILAFALALVGSVTAFLWGRSQAAHPARRGWSFYEPWIWITIALIFVAIRGVVIYMDIQEYPDNIFTIISSEALMALLLTVLYLGTGLAIRAEARKIFDPTMFSQWRSIRMAKKIQHRIAKKYARAESMILELEQFHKNYRALKKMYIIRKNSLYDAERTTLSSVVKRVLEDNPQLDPQVVEDILQSVLAGRSHITMAANEGAVVRAQSPAVASTRLSAASPRQAVTRPAPRKPPVIR</sequence>
<gene>
    <name evidence="3" type="ORF">GII36_02175</name>
</gene>
<evidence type="ECO:0000313" key="4">
    <source>
        <dbReference type="Proteomes" id="UP001059824"/>
    </source>
</evidence>
<feature type="transmembrane region" description="Helical" evidence="2">
    <location>
        <begin position="227"/>
        <end position="249"/>
    </location>
</feature>
<keyword evidence="2" id="KW-1133">Transmembrane helix</keyword>
<feature type="transmembrane region" description="Helical" evidence="2">
    <location>
        <begin position="261"/>
        <end position="286"/>
    </location>
</feature>
<feature type="transmembrane region" description="Helical" evidence="2">
    <location>
        <begin position="164"/>
        <end position="185"/>
    </location>
</feature>
<keyword evidence="2" id="KW-0472">Membrane</keyword>
<dbReference type="KEGG" id="mama:GII36_02175"/>
<accession>A0A857MLI5</accession>
<keyword evidence="4" id="KW-1185">Reference proteome</keyword>
<evidence type="ECO:0000256" key="1">
    <source>
        <dbReference type="SAM" id="MobiDB-lite"/>
    </source>
</evidence>
<name>A0A857MLI5_9BACT</name>
<keyword evidence="2" id="KW-0812">Transmembrane</keyword>
<dbReference type="AlphaFoldDB" id="A0A857MLI5"/>
<reference evidence="3" key="1">
    <citation type="journal article" date="2021" name="Nat. Microbiol.">
        <title>Cocultivation of an ultrasmall environmental parasitic bacterium with lytic ability against bacteria associated with wastewater foams.</title>
        <authorList>
            <person name="Batinovic S."/>
            <person name="Rose J.J.A."/>
            <person name="Ratcliffe J."/>
            <person name="Seviour R.J."/>
            <person name="Petrovski S."/>
        </authorList>
    </citation>
    <scope>NUCLEOTIDE SEQUENCE</scope>
    <source>
        <strain evidence="3">JR1</strain>
    </source>
</reference>
<evidence type="ECO:0000313" key="3">
    <source>
        <dbReference type="EMBL" id="QHN42655.1"/>
    </source>
</evidence>
<evidence type="ECO:0000256" key="2">
    <source>
        <dbReference type="SAM" id="Phobius"/>
    </source>
</evidence>
<organism evidence="3 4">
    <name type="scientific">Candidatus Mycosynbacter amalyticus</name>
    <dbReference type="NCBI Taxonomy" id="2665156"/>
    <lineage>
        <taxon>Bacteria</taxon>
        <taxon>Candidatus Saccharimonadota</taxon>
        <taxon>Candidatus Saccharimonadota incertae sedis</taxon>
        <taxon>Candidatus Mycosynbacter</taxon>
    </lineage>
</organism>
<dbReference type="RefSeq" id="WP_260764114.1">
    <property type="nucleotide sequence ID" value="NZ_CP045921.1"/>
</dbReference>
<dbReference type="EMBL" id="CP045921">
    <property type="protein sequence ID" value="QHN42655.1"/>
    <property type="molecule type" value="Genomic_DNA"/>
</dbReference>
<feature type="transmembrane region" description="Helical" evidence="2">
    <location>
        <begin position="197"/>
        <end position="215"/>
    </location>
</feature>
<protein>
    <submittedName>
        <fullName evidence="3">Uncharacterized protein</fullName>
    </submittedName>
</protein>
<proteinExistence type="predicted"/>
<dbReference type="Proteomes" id="UP001059824">
    <property type="component" value="Chromosome"/>
</dbReference>
<feature type="region of interest" description="Disordered" evidence="1">
    <location>
        <begin position="411"/>
        <end position="434"/>
    </location>
</feature>